<organism evidence="2 3">
    <name type="scientific">Allopseudospirillum japonicum</name>
    <dbReference type="NCBI Taxonomy" id="64971"/>
    <lineage>
        <taxon>Bacteria</taxon>
        <taxon>Pseudomonadati</taxon>
        <taxon>Pseudomonadota</taxon>
        <taxon>Gammaproteobacteria</taxon>
        <taxon>Oceanospirillales</taxon>
        <taxon>Oceanospirillaceae</taxon>
        <taxon>Allopseudospirillum</taxon>
    </lineage>
</organism>
<evidence type="ECO:0000259" key="1">
    <source>
        <dbReference type="Pfam" id="PF12697"/>
    </source>
</evidence>
<gene>
    <name evidence="2" type="ORF">SAMN05421831_10427</name>
</gene>
<name>A0A1H6RSR3_9GAMM</name>
<dbReference type="STRING" id="64971.SAMN05421831_10427"/>
<dbReference type="InterPro" id="IPR029058">
    <property type="entry name" value="AB_hydrolase_fold"/>
</dbReference>
<dbReference type="Gene3D" id="3.40.50.1820">
    <property type="entry name" value="alpha/beta hydrolase"/>
    <property type="match status" value="1"/>
</dbReference>
<protein>
    <submittedName>
        <fullName evidence="2">Pimeloyl-ACP methyl ester carboxylesterase</fullName>
    </submittedName>
</protein>
<feature type="domain" description="AB hydrolase-1" evidence="1">
    <location>
        <begin position="7"/>
        <end position="255"/>
    </location>
</feature>
<accession>A0A1H6RSR3</accession>
<reference evidence="3" key="1">
    <citation type="submission" date="2016-10" db="EMBL/GenBank/DDBJ databases">
        <authorList>
            <person name="Varghese N."/>
            <person name="Submissions S."/>
        </authorList>
    </citation>
    <scope>NUCLEOTIDE SEQUENCE [LARGE SCALE GENOMIC DNA]</scope>
    <source>
        <strain evidence="3">DSM 7165</strain>
    </source>
</reference>
<evidence type="ECO:0000313" key="3">
    <source>
        <dbReference type="Proteomes" id="UP000242999"/>
    </source>
</evidence>
<keyword evidence="3" id="KW-1185">Reference proteome</keyword>
<dbReference type="InterPro" id="IPR000073">
    <property type="entry name" value="AB_hydrolase_1"/>
</dbReference>
<dbReference type="SUPFAM" id="SSF53474">
    <property type="entry name" value="alpha/beta-Hydrolases"/>
    <property type="match status" value="1"/>
</dbReference>
<dbReference type="OrthoDB" id="5729753at2"/>
<sequence length="272" mass="30577">MTPALHFAHANGFPGASYQSLFTHLAPDYQLHWIDQVGHAKPAQIAPNWQGLCQEVLDSVTHLYQKQHQAVWGVGHSLGGVLTYMAMLEQPHLFKGIILLDPPLMLGIDAYLIKLAKRLGWIDRLTPAAKTQGRRTVWPSTEAMYQHLHKKALFRHFHPQALADYIQAGTQPNPQGGIRLRFQPEVELAIFRHLADHLQGTHKRLACPVAVIAGQNSDVVTPRRFRQFQAAGFCMSQIAGDHMFPFQYPQATAAAIHAQIQAWQRLDIRESS</sequence>
<evidence type="ECO:0000313" key="2">
    <source>
        <dbReference type="EMBL" id="SEI54585.1"/>
    </source>
</evidence>
<dbReference type="EMBL" id="FNYH01000004">
    <property type="protein sequence ID" value="SEI54585.1"/>
    <property type="molecule type" value="Genomic_DNA"/>
</dbReference>
<dbReference type="RefSeq" id="WP_093308906.1">
    <property type="nucleotide sequence ID" value="NZ_FNYH01000004.1"/>
</dbReference>
<dbReference type="Proteomes" id="UP000242999">
    <property type="component" value="Unassembled WGS sequence"/>
</dbReference>
<dbReference type="AlphaFoldDB" id="A0A1H6RSR3"/>
<proteinExistence type="predicted"/>
<dbReference type="Pfam" id="PF12697">
    <property type="entry name" value="Abhydrolase_6"/>
    <property type="match status" value="1"/>
</dbReference>